<feature type="compositionally biased region" description="Low complexity" evidence="6">
    <location>
        <begin position="39"/>
        <end position="53"/>
    </location>
</feature>
<dbReference type="InterPro" id="IPR011009">
    <property type="entry name" value="Kinase-like_dom_sf"/>
</dbReference>
<evidence type="ECO:0000256" key="3">
    <source>
        <dbReference type="ARBA" id="ARBA00022741"/>
    </source>
</evidence>
<accession>A0A9P1DRW0</accession>
<dbReference type="InterPro" id="IPR008271">
    <property type="entry name" value="Ser/Thr_kinase_AS"/>
</dbReference>
<dbReference type="Gene3D" id="3.30.200.20">
    <property type="entry name" value="Phosphorylase Kinase, domain 1"/>
    <property type="match status" value="1"/>
</dbReference>
<organism evidence="8">
    <name type="scientific">Cladocopium goreaui</name>
    <dbReference type="NCBI Taxonomy" id="2562237"/>
    <lineage>
        <taxon>Eukaryota</taxon>
        <taxon>Sar</taxon>
        <taxon>Alveolata</taxon>
        <taxon>Dinophyceae</taxon>
        <taxon>Suessiales</taxon>
        <taxon>Symbiodiniaceae</taxon>
        <taxon>Cladocopium</taxon>
    </lineage>
</organism>
<name>A0A9P1DRW0_9DINO</name>
<sequence length="431" mass="49762">MTKPVALRAAMTRAMSQERTRSRTREQLRGWSPRKAKDVSSSTDSRRSATSRSSSKESKEDEIIHYDWAAGQVLNARYRLESLSGDGTFGRVCLATDLVDRREVAIKIIRDVRRYQENAKVEAKILAEVAREDHRGKYHCCLMFDTFTHDSRFFCLVFEPLGSSLYDVIKKNHFRGLWLSDVQRVAKQSLKALKFLHGRLQLTHTDLKAENILFVERGAGIVSYFPREDFWEASTGNNARGHPYYRPTRADIKLIDFGNATFANEHHSSIINTRQYRGPEVVMELGWDHKSDIWSIGCILMELYTGELLFGTHDNLEHLALMEKILRARLPQDMLLRTTSEVRRNYLRWKNPHHGGELELNWPGGASCSSESHVAMQKKLPELVRRRRVDEQLMDFVQKLLEFRPSNRPSAEGALSHDFLSLKIDDSDERI</sequence>
<feature type="compositionally biased region" description="Basic and acidic residues" evidence="6">
    <location>
        <begin position="16"/>
        <end position="28"/>
    </location>
</feature>
<dbReference type="AlphaFoldDB" id="A0A9P1DRW0"/>
<dbReference type="GO" id="GO:0005524">
    <property type="term" value="F:ATP binding"/>
    <property type="evidence" value="ECO:0007669"/>
    <property type="project" value="UniProtKB-KW"/>
</dbReference>
<evidence type="ECO:0000259" key="7">
    <source>
        <dbReference type="PROSITE" id="PS50011"/>
    </source>
</evidence>
<evidence type="ECO:0000313" key="9">
    <source>
        <dbReference type="EMBL" id="CAL4801611.1"/>
    </source>
</evidence>
<evidence type="ECO:0000256" key="6">
    <source>
        <dbReference type="SAM" id="MobiDB-lite"/>
    </source>
</evidence>
<dbReference type="Gene3D" id="1.10.510.10">
    <property type="entry name" value="Transferase(Phosphotransferase) domain 1"/>
    <property type="match status" value="1"/>
</dbReference>
<evidence type="ECO:0000256" key="4">
    <source>
        <dbReference type="ARBA" id="ARBA00022777"/>
    </source>
</evidence>
<dbReference type="InterPro" id="IPR051175">
    <property type="entry name" value="CLK_kinases"/>
</dbReference>
<reference evidence="8" key="1">
    <citation type="submission" date="2022-10" db="EMBL/GenBank/DDBJ databases">
        <authorList>
            <person name="Chen Y."/>
            <person name="Dougan E. K."/>
            <person name="Chan C."/>
            <person name="Rhodes N."/>
            <person name="Thang M."/>
        </authorList>
    </citation>
    <scope>NUCLEOTIDE SEQUENCE</scope>
</reference>
<proteinExistence type="predicted"/>
<protein>
    <recommendedName>
        <fullName evidence="7">Protein kinase domain-containing protein</fullName>
    </recommendedName>
</protein>
<dbReference type="GO" id="GO:0005634">
    <property type="term" value="C:nucleus"/>
    <property type="evidence" value="ECO:0007669"/>
    <property type="project" value="TreeGrafter"/>
</dbReference>
<dbReference type="SMART" id="SM00220">
    <property type="entry name" value="S_TKc"/>
    <property type="match status" value="1"/>
</dbReference>
<dbReference type="PROSITE" id="PS00108">
    <property type="entry name" value="PROTEIN_KINASE_ST"/>
    <property type="match status" value="1"/>
</dbReference>
<dbReference type="InterPro" id="IPR000719">
    <property type="entry name" value="Prot_kinase_dom"/>
</dbReference>
<comment type="caution">
    <text evidence="8">The sequence shown here is derived from an EMBL/GenBank/DDBJ whole genome shotgun (WGS) entry which is preliminary data.</text>
</comment>
<evidence type="ECO:0000313" key="8">
    <source>
        <dbReference type="EMBL" id="CAI4014299.1"/>
    </source>
</evidence>
<dbReference type="GO" id="GO:0004674">
    <property type="term" value="F:protein serine/threonine kinase activity"/>
    <property type="evidence" value="ECO:0007669"/>
    <property type="project" value="UniProtKB-KW"/>
</dbReference>
<keyword evidence="10" id="KW-1185">Reference proteome</keyword>
<dbReference type="EMBL" id="CAMXCT030006279">
    <property type="protein sequence ID" value="CAL4801611.1"/>
    <property type="molecule type" value="Genomic_DNA"/>
</dbReference>
<evidence type="ECO:0000256" key="1">
    <source>
        <dbReference type="ARBA" id="ARBA00022527"/>
    </source>
</evidence>
<dbReference type="EMBL" id="CAMXCT020006279">
    <property type="protein sequence ID" value="CAL1167674.1"/>
    <property type="molecule type" value="Genomic_DNA"/>
</dbReference>
<evidence type="ECO:0000256" key="2">
    <source>
        <dbReference type="ARBA" id="ARBA00022679"/>
    </source>
</evidence>
<feature type="region of interest" description="Disordered" evidence="6">
    <location>
        <begin position="1"/>
        <end position="58"/>
    </location>
</feature>
<keyword evidence="4" id="KW-0418">Kinase</keyword>
<keyword evidence="3" id="KW-0547">Nucleotide-binding</keyword>
<dbReference type="Proteomes" id="UP001152797">
    <property type="component" value="Unassembled WGS sequence"/>
</dbReference>
<feature type="domain" description="Protein kinase" evidence="7">
    <location>
        <begin position="78"/>
        <end position="420"/>
    </location>
</feature>
<dbReference type="PROSITE" id="PS50011">
    <property type="entry name" value="PROTEIN_KINASE_DOM"/>
    <property type="match status" value="1"/>
</dbReference>
<gene>
    <name evidence="8" type="ORF">C1SCF055_LOCUS39210</name>
</gene>
<reference evidence="9 10" key="2">
    <citation type="submission" date="2024-05" db="EMBL/GenBank/DDBJ databases">
        <authorList>
            <person name="Chen Y."/>
            <person name="Shah S."/>
            <person name="Dougan E. K."/>
            <person name="Thang M."/>
            <person name="Chan C."/>
        </authorList>
    </citation>
    <scope>NUCLEOTIDE SEQUENCE [LARGE SCALE GENOMIC DNA]</scope>
</reference>
<dbReference type="EMBL" id="CAMXCT010006279">
    <property type="protein sequence ID" value="CAI4014299.1"/>
    <property type="molecule type" value="Genomic_DNA"/>
</dbReference>
<dbReference type="PANTHER" id="PTHR45646:SF11">
    <property type="entry name" value="SERINE_THREONINE-PROTEIN KINASE DOA"/>
    <property type="match status" value="1"/>
</dbReference>
<evidence type="ECO:0000313" key="10">
    <source>
        <dbReference type="Proteomes" id="UP001152797"/>
    </source>
</evidence>
<dbReference type="PANTHER" id="PTHR45646">
    <property type="entry name" value="SERINE/THREONINE-PROTEIN KINASE DOA-RELATED"/>
    <property type="match status" value="1"/>
</dbReference>
<dbReference type="OrthoDB" id="283111at2759"/>
<dbReference type="Pfam" id="PF00069">
    <property type="entry name" value="Pkinase"/>
    <property type="match status" value="1"/>
</dbReference>
<keyword evidence="5" id="KW-0067">ATP-binding</keyword>
<evidence type="ECO:0000256" key="5">
    <source>
        <dbReference type="ARBA" id="ARBA00022840"/>
    </source>
</evidence>
<keyword evidence="1" id="KW-0723">Serine/threonine-protein kinase</keyword>
<keyword evidence="2" id="KW-0808">Transferase</keyword>
<dbReference type="SUPFAM" id="SSF56112">
    <property type="entry name" value="Protein kinase-like (PK-like)"/>
    <property type="match status" value="1"/>
</dbReference>